<evidence type="ECO:0000313" key="2">
    <source>
        <dbReference type="Proteomes" id="UP000196355"/>
    </source>
</evidence>
<dbReference type="EMBL" id="MVAG01000179">
    <property type="protein sequence ID" value="OVE54077.1"/>
    <property type="molecule type" value="Genomic_DNA"/>
</dbReference>
<reference evidence="2" key="1">
    <citation type="submission" date="2017-02" db="EMBL/GenBank/DDBJ databases">
        <authorList>
            <person name="Tetz G."/>
            <person name="Tetz V."/>
        </authorList>
    </citation>
    <scope>NUCLEOTIDE SEQUENCE [LARGE SCALE GENOMIC DNA]</scope>
    <source>
        <strain evidence="2">VT16-26</strain>
    </source>
</reference>
<organism evidence="1 2">
    <name type="scientific">Chryseobacterium mucoviscidosis</name>
    <dbReference type="NCBI Taxonomy" id="1945581"/>
    <lineage>
        <taxon>Bacteria</taxon>
        <taxon>Pseudomonadati</taxon>
        <taxon>Bacteroidota</taxon>
        <taxon>Flavobacteriia</taxon>
        <taxon>Flavobacteriales</taxon>
        <taxon>Weeksellaceae</taxon>
        <taxon>Chryseobacterium group</taxon>
        <taxon>Chryseobacterium</taxon>
    </lineage>
</organism>
<keyword evidence="2" id="KW-1185">Reference proteome</keyword>
<gene>
    <name evidence="1" type="ORF">B0E34_19485</name>
</gene>
<name>A0A202BRC1_9FLAO</name>
<proteinExistence type="predicted"/>
<sequence length="63" mass="7593">IEIEGLKKFGPNVALIKLHYKAIKQIDLIQIVDFYREIFNDNYKRVAENHTDYFYLMIIKESE</sequence>
<dbReference type="RefSeq" id="WP_165763031.1">
    <property type="nucleotide sequence ID" value="NZ_MVAG01000179.1"/>
</dbReference>
<protein>
    <submittedName>
        <fullName evidence="1">Uncharacterized protein</fullName>
    </submittedName>
</protein>
<feature type="non-terminal residue" evidence="1">
    <location>
        <position position="1"/>
    </location>
</feature>
<comment type="caution">
    <text evidence="1">The sequence shown here is derived from an EMBL/GenBank/DDBJ whole genome shotgun (WGS) entry which is preliminary data.</text>
</comment>
<dbReference type="Proteomes" id="UP000196355">
    <property type="component" value="Unassembled WGS sequence"/>
</dbReference>
<dbReference type="AlphaFoldDB" id="A0A202BRC1"/>
<accession>A0A202BRC1</accession>
<evidence type="ECO:0000313" key="1">
    <source>
        <dbReference type="EMBL" id="OVE54077.1"/>
    </source>
</evidence>